<evidence type="ECO:0000256" key="1">
    <source>
        <dbReference type="SAM" id="MobiDB-lite"/>
    </source>
</evidence>
<dbReference type="STRING" id="5601.A0A0D2FJE2"/>
<accession>A0A0D2FJE2</accession>
<dbReference type="GO" id="GO:0000127">
    <property type="term" value="C:transcription factor TFIIIC complex"/>
    <property type="evidence" value="ECO:0007669"/>
    <property type="project" value="InterPro"/>
</dbReference>
<keyword evidence="4" id="KW-1185">Reference proteome</keyword>
<dbReference type="InterPro" id="IPR042536">
    <property type="entry name" value="TFIIIC_tauA_Sfc1"/>
</dbReference>
<dbReference type="PANTHER" id="PTHR13230">
    <property type="entry name" value="GENERAL TRANSCRIPTION FACTOR IIIC, POLYPEPTIDE 5"/>
    <property type="match status" value="1"/>
</dbReference>
<evidence type="ECO:0000259" key="2">
    <source>
        <dbReference type="Pfam" id="PF17682"/>
    </source>
</evidence>
<proteinExistence type="predicted"/>
<dbReference type="Pfam" id="PF17682">
    <property type="entry name" value="Tau95_N"/>
    <property type="match status" value="1"/>
</dbReference>
<feature type="region of interest" description="Disordered" evidence="1">
    <location>
        <begin position="220"/>
        <end position="269"/>
    </location>
</feature>
<evidence type="ECO:0000313" key="4">
    <source>
        <dbReference type="Proteomes" id="UP000054266"/>
    </source>
</evidence>
<dbReference type="GO" id="GO:0001002">
    <property type="term" value="F:RNA polymerase III type 1 promoter sequence-specific DNA binding"/>
    <property type="evidence" value="ECO:0007669"/>
    <property type="project" value="TreeGrafter"/>
</dbReference>
<dbReference type="InterPro" id="IPR040454">
    <property type="entry name" value="TF_IIIC_Tfc1/Sfc1"/>
</dbReference>
<dbReference type="Proteomes" id="UP000054266">
    <property type="component" value="Unassembled WGS sequence"/>
</dbReference>
<sequence length="269" mass="29718">MSDPLRTVTAAPLFSIPNVPIVAVEHPCIVQNVDGAIRMLGGDSEIAEMLEPDNVKPLGLRFQPDDPTSREVVAYNKETNNLLLKVTVPKRTGRKRKRGSNEEFSEHPTGLSARKDVKYLLRSLKDNTQHCQAEFVGKIRSTHVWRTLPDFVYTSKGSMFLKEVRTKILPQDYPHLKQWSMPRALASAATDTEAIPPPVFSTQSLPRNFSYRQDPSVKTVTRKSTLGDAAVSAEVIPDQGQLGEEKQPEDSPAESGALLQTSDASAILT</sequence>
<feature type="region of interest" description="Disordered" evidence="1">
    <location>
        <begin position="90"/>
        <end position="109"/>
    </location>
</feature>
<dbReference type="HOGENOM" id="CLU_1025099_0_0_1"/>
<organism evidence="3 4">
    <name type="scientific">Phialophora macrospora</name>
    <dbReference type="NCBI Taxonomy" id="1851006"/>
    <lineage>
        <taxon>Eukaryota</taxon>
        <taxon>Fungi</taxon>
        <taxon>Dikarya</taxon>
        <taxon>Ascomycota</taxon>
        <taxon>Pezizomycotina</taxon>
        <taxon>Eurotiomycetes</taxon>
        <taxon>Chaetothyriomycetidae</taxon>
        <taxon>Chaetothyriales</taxon>
        <taxon>Herpotrichiellaceae</taxon>
        <taxon>Phialophora</taxon>
    </lineage>
</organism>
<dbReference type="GO" id="GO:0001003">
    <property type="term" value="F:RNA polymerase III type 2 promoter sequence-specific DNA binding"/>
    <property type="evidence" value="ECO:0007669"/>
    <property type="project" value="TreeGrafter"/>
</dbReference>
<dbReference type="GO" id="GO:0006384">
    <property type="term" value="P:transcription initiation at RNA polymerase III promoter"/>
    <property type="evidence" value="ECO:0007669"/>
    <property type="project" value="InterPro"/>
</dbReference>
<name>A0A0D2FJE2_9EURO</name>
<feature type="domain" description="Transcription factor IIIC subunit Tfc1/Sfc1 triple barrel" evidence="2">
    <location>
        <begin position="22"/>
        <end position="153"/>
    </location>
</feature>
<evidence type="ECO:0000313" key="3">
    <source>
        <dbReference type="EMBL" id="KIW68228.1"/>
    </source>
</evidence>
<gene>
    <name evidence="3" type="ORF">PV04_04187</name>
</gene>
<feature type="compositionally biased region" description="Polar residues" evidence="1">
    <location>
        <begin position="258"/>
        <end position="269"/>
    </location>
</feature>
<dbReference type="PANTHER" id="PTHR13230:SF5">
    <property type="entry name" value="GENERAL TRANSCRIPTION FACTOR 3C POLYPEPTIDE 5"/>
    <property type="match status" value="1"/>
</dbReference>
<dbReference type="EMBL" id="KN846958">
    <property type="protein sequence ID" value="KIW68228.1"/>
    <property type="molecule type" value="Genomic_DNA"/>
</dbReference>
<reference evidence="3 4" key="1">
    <citation type="submission" date="2015-01" db="EMBL/GenBank/DDBJ databases">
        <title>The Genome Sequence of Capronia semiimmersa CBS27337.</title>
        <authorList>
            <consortium name="The Broad Institute Genomics Platform"/>
            <person name="Cuomo C."/>
            <person name="de Hoog S."/>
            <person name="Gorbushina A."/>
            <person name="Stielow B."/>
            <person name="Teixiera M."/>
            <person name="Abouelleil A."/>
            <person name="Chapman S.B."/>
            <person name="Priest M."/>
            <person name="Young S.K."/>
            <person name="Wortman J."/>
            <person name="Nusbaum C."/>
            <person name="Birren B."/>
        </authorList>
    </citation>
    <scope>NUCLEOTIDE SEQUENCE [LARGE SCALE GENOMIC DNA]</scope>
    <source>
        <strain evidence="3 4">CBS 27337</strain>
    </source>
</reference>
<dbReference type="AlphaFoldDB" id="A0A0D2FJE2"/>
<dbReference type="InterPro" id="IPR041499">
    <property type="entry name" value="Tfc1/Sfc1_N"/>
</dbReference>
<protein>
    <recommendedName>
        <fullName evidence="2">Transcription factor IIIC subunit Tfc1/Sfc1 triple barrel domain-containing protein</fullName>
    </recommendedName>
</protein>
<dbReference type="Gene3D" id="3.30.200.160">
    <property type="entry name" value="TFIIIC, subcomplex tauA, subunit Sfc1, barrel domain"/>
    <property type="match status" value="1"/>
</dbReference>